<dbReference type="AlphaFoldDB" id="A0A6A5XWY3"/>
<feature type="region of interest" description="Disordered" evidence="2">
    <location>
        <begin position="1020"/>
        <end position="1107"/>
    </location>
</feature>
<organism evidence="3 4">
    <name type="scientific">Aaosphaeria arxii CBS 175.79</name>
    <dbReference type="NCBI Taxonomy" id="1450172"/>
    <lineage>
        <taxon>Eukaryota</taxon>
        <taxon>Fungi</taxon>
        <taxon>Dikarya</taxon>
        <taxon>Ascomycota</taxon>
        <taxon>Pezizomycotina</taxon>
        <taxon>Dothideomycetes</taxon>
        <taxon>Pleosporomycetidae</taxon>
        <taxon>Pleosporales</taxon>
        <taxon>Pleosporales incertae sedis</taxon>
        <taxon>Aaosphaeria</taxon>
    </lineage>
</organism>
<feature type="compositionally biased region" description="Acidic residues" evidence="2">
    <location>
        <begin position="977"/>
        <end position="987"/>
    </location>
</feature>
<reference evidence="3" key="1">
    <citation type="journal article" date="2020" name="Stud. Mycol.">
        <title>101 Dothideomycetes genomes: a test case for predicting lifestyles and emergence of pathogens.</title>
        <authorList>
            <person name="Haridas S."/>
            <person name="Albert R."/>
            <person name="Binder M."/>
            <person name="Bloem J."/>
            <person name="Labutti K."/>
            <person name="Salamov A."/>
            <person name="Andreopoulos B."/>
            <person name="Baker S."/>
            <person name="Barry K."/>
            <person name="Bills G."/>
            <person name="Bluhm B."/>
            <person name="Cannon C."/>
            <person name="Castanera R."/>
            <person name="Culley D."/>
            <person name="Daum C."/>
            <person name="Ezra D."/>
            <person name="Gonzalez J."/>
            <person name="Henrissat B."/>
            <person name="Kuo A."/>
            <person name="Liang C."/>
            <person name="Lipzen A."/>
            <person name="Lutzoni F."/>
            <person name="Magnuson J."/>
            <person name="Mondo S."/>
            <person name="Nolan M."/>
            <person name="Ohm R."/>
            <person name="Pangilinan J."/>
            <person name="Park H.-J."/>
            <person name="Ramirez L."/>
            <person name="Alfaro M."/>
            <person name="Sun H."/>
            <person name="Tritt A."/>
            <person name="Yoshinaga Y."/>
            <person name="Zwiers L.-H."/>
            <person name="Turgeon B."/>
            <person name="Goodwin S."/>
            <person name="Spatafora J."/>
            <person name="Crous P."/>
            <person name="Grigoriev I."/>
        </authorList>
    </citation>
    <scope>NUCLEOTIDE SEQUENCE</scope>
    <source>
        <strain evidence="3">CBS 175.79</strain>
    </source>
</reference>
<feature type="coiled-coil region" evidence="1">
    <location>
        <begin position="238"/>
        <end position="431"/>
    </location>
</feature>
<feature type="region of interest" description="Disordered" evidence="2">
    <location>
        <begin position="592"/>
        <end position="617"/>
    </location>
</feature>
<keyword evidence="4" id="KW-1185">Reference proteome</keyword>
<feature type="region of interest" description="Disordered" evidence="2">
    <location>
        <begin position="67"/>
        <end position="90"/>
    </location>
</feature>
<evidence type="ECO:0000256" key="2">
    <source>
        <dbReference type="SAM" id="MobiDB-lite"/>
    </source>
</evidence>
<feature type="region of interest" description="Disordered" evidence="2">
    <location>
        <begin position="927"/>
        <end position="992"/>
    </location>
</feature>
<gene>
    <name evidence="3" type="ORF">BU24DRAFT_451224</name>
</gene>
<name>A0A6A5XWY3_9PLEO</name>
<feature type="region of interest" description="Disordered" evidence="2">
    <location>
        <begin position="771"/>
        <end position="799"/>
    </location>
</feature>
<dbReference type="OrthoDB" id="10683236at2759"/>
<feature type="coiled-coil region" evidence="1">
    <location>
        <begin position="717"/>
        <end position="765"/>
    </location>
</feature>
<proteinExistence type="predicted"/>
<feature type="compositionally biased region" description="Polar residues" evidence="2">
    <location>
        <begin position="955"/>
        <end position="964"/>
    </location>
</feature>
<dbReference type="RefSeq" id="XP_033385103.1">
    <property type="nucleotide sequence ID" value="XM_033531086.1"/>
</dbReference>
<dbReference type="Proteomes" id="UP000799778">
    <property type="component" value="Unassembled WGS sequence"/>
</dbReference>
<keyword evidence="1" id="KW-0175">Coiled coil</keyword>
<dbReference type="EMBL" id="ML978069">
    <property type="protein sequence ID" value="KAF2016764.1"/>
    <property type="molecule type" value="Genomic_DNA"/>
</dbReference>
<feature type="region of interest" description="Disordered" evidence="2">
    <location>
        <begin position="137"/>
        <end position="202"/>
    </location>
</feature>
<evidence type="ECO:0000256" key="1">
    <source>
        <dbReference type="SAM" id="Coils"/>
    </source>
</evidence>
<sequence length="1124" mass="125326">MPTDAERMLAIADIYCDGMKDTLDRLKMINGISVDLSPASPSGILPLPAWYSNLNYGTRNVHTAYPSTFSNTSPNTSSNNSSNNSSNTSTNISAKISVKASTNASIDVSINASNNEDLNADYQSDNASVQDDALDEELGDADHQSDNASVQDAALDEESGDAGYQSDNASEMAVPLERESDDGNHEPHSESLGNTTRDTNHGPCMERIRCLEEDLAERRERCESLAHLIMMMPSTIDFNNMQDMRDDAREDQETAEAQVEWLLEKREADLEKIEELRGWLRDSTRTIHNSLADNERLQVQVDQLTKQLQETELAAKAQADQLIATHEDDLDKIAELQEQLKSSTHTVSNSAADNEQLQVQVDQMTKQLKDSTHTISDTLADNEKLQVQVDQMAEQLQEKHIAAKAQADCLIAKHEDNLKRIAEQQDHIKNLTRTISDSLAGNEPLQIRVHQVTKKLEEAIRKHLQLKLVHSETIKSHEESIKARQMAFEAVREIEEEIKIIKAELDSLKAQLREAKKVGKAAMAHKESAQRQIEAITEERDNAIRERVEMAQRTDKIQTVCQEAMNENSTLKKQLEEFRKKHAALAKEKSEFLARQKKNGGNASQSTDFKGTKPPFPEANRKYADALKEIDFLEHELDASVANYEHRRIVEEQKRADQDAIASLRAENKKLQESLQNAENIGSGWAVQSQQCWNSYTLSVAQKNALEADVAIIKPALEKLKSENGLTAEQLEHANAEIMRLAARNKELEGEVTDARKEALEISHDKIFVPQSRPEHELQVGGDKPTTTPTSETRSVSPSKEVFRNVEDRLGKCADNETCVTCLYHLRKNLRISRSGEEHTRERLDVANHRTLELVSELDDLKKKVACAVDIDPNELPQWLEAKEVDFNNDLPAQTRCSHQRTNSVASDPTHNEHSVGFQEVIDDRRAASAVSPVRQDQTAASSEKAAEDEAGEWTPSSPSSPGHQSEASSEANQSESEGEEDSDDESVVIILDSKAAEEMAAMKIKKKLPAEGELAMDRGMRGGVRRAGSRHIVVNLPRPTEEHFDGAKKSPARLDQEGPVEGPEVFRTAEPFSFETAEGPPKVVLPKERPGKAEEKKEKEEKEEGAGRYLRRCLGGAGLFRKA</sequence>
<dbReference type="GeneID" id="54288483"/>
<accession>A0A6A5XWY3</accession>
<evidence type="ECO:0000313" key="4">
    <source>
        <dbReference type="Proteomes" id="UP000799778"/>
    </source>
</evidence>
<feature type="compositionally biased region" description="Polar residues" evidence="2">
    <location>
        <begin position="599"/>
        <end position="609"/>
    </location>
</feature>
<feature type="compositionally biased region" description="Polar residues" evidence="2">
    <location>
        <begin position="785"/>
        <end position="798"/>
    </location>
</feature>
<feature type="compositionally biased region" description="Low complexity" evidence="2">
    <location>
        <begin position="965"/>
        <end position="976"/>
    </location>
</feature>
<feature type="compositionally biased region" description="Basic and acidic residues" evidence="2">
    <location>
        <begin position="1086"/>
        <end position="1107"/>
    </location>
</feature>
<feature type="compositionally biased region" description="Basic and acidic residues" evidence="2">
    <location>
        <begin position="1040"/>
        <end position="1057"/>
    </location>
</feature>
<evidence type="ECO:0000313" key="3">
    <source>
        <dbReference type="EMBL" id="KAF2016764.1"/>
    </source>
</evidence>
<feature type="compositionally biased region" description="Basic and acidic residues" evidence="2">
    <location>
        <begin position="176"/>
        <end position="189"/>
    </location>
</feature>
<protein>
    <submittedName>
        <fullName evidence="3">Uncharacterized protein</fullName>
    </submittedName>
</protein>
<feature type="coiled-coil region" evidence="1">
    <location>
        <begin position="484"/>
        <end position="588"/>
    </location>
</feature>